<name>A0A0M3HGG7_ASCLU</name>
<dbReference type="Proteomes" id="UP000036681">
    <property type="component" value="Unplaced"/>
</dbReference>
<dbReference type="AlphaFoldDB" id="A0A0M3HGG7"/>
<accession>A0A0M3HGG7</accession>
<dbReference type="WBParaSite" id="ALUE_0000061201-mRNA-1">
    <property type="protein sequence ID" value="ALUE_0000061201-mRNA-1"/>
    <property type="gene ID" value="ALUE_0000061201"/>
</dbReference>
<proteinExistence type="predicted"/>
<organism evidence="1 2">
    <name type="scientific">Ascaris lumbricoides</name>
    <name type="common">Giant roundworm</name>
    <dbReference type="NCBI Taxonomy" id="6252"/>
    <lineage>
        <taxon>Eukaryota</taxon>
        <taxon>Metazoa</taxon>
        <taxon>Ecdysozoa</taxon>
        <taxon>Nematoda</taxon>
        <taxon>Chromadorea</taxon>
        <taxon>Rhabditida</taxon>
        <taxon>Spirurina</taxon>
        <taxon>Ascaridomorpha</taxon>
        <taxon>Ascaridoidea</taxon>
        <taxon>Ascarididae</taxon>
        <taxon>Ascaris</taxon>
    </lineage>
</organism>
<protein>
    <submittedName>
        <fullName evidence="2">PolyA_pol_RNAbd domain-containing protein</fullName>
    </submittedName>
</protein>
<evidence type="ECO:0000313" key="1">
    <source>
        <dbReference type="Proteomes" id="UP000036681"/>
    </source>
</evidence>
<sequence>MRTPFRLISTSREWARILAIFGSDPTVWSHRLDVLIKLVEILAHSKPTLRNLNAPIPIARFFDSQESAIEFLTVLTGIDGELARNIYEASVTPLFGIRAYQEISSLLGSKSLLELPLSEERFTFLCDEKIRKQGIIMPAGLAQPQELCNVTLGRVALAAAFGAIDSFADMDPQSDSDSAVLFFFLEPHVDFLVFRFLLFMGKDCSLQYACYYFISFR</sequence>
<evidence type="ECO:0000313" key="2">
    <source>
        <dbReference type="WBParaSite" id="ALUE_0000061201-mRNA-1"/>
    </source>
</evidence>
<keyword evidence="1" id="KW-1185">Reference proteome</keyword>
<reference evidence="2" key="1">
    <citation type="submission" date="2017-02" db="UniProtKB">
        <authorList>
            <consortium name="WormBaseParasite"/>
        </authorList>
    </citation>
    <scope>IDENTIFICATION</scope>
</reference>